<sequence length="178" mass="19973">MLNGRPRQREDLLYRLRSRSPHELWLVIVDASASTRRHQALSDAKGLLAQLFDDAYRRRARLALLTASGHSPQWQVQGLKASSGLRSWLDALGAGGGTPLLAALDEAVRWLAFRQQRFPAEQQRLLLLTDGRLKNWPTLPTINCPGLLVDIERGPIRLGRAKELASGLQAQYRHIDTL</sequence>
<name>A0A5E6ZI60_PSEFL</name>
<gene>
    <name evidence="2" type="ORF">PS723_00108</name>
</gene>
<dbReference type="Pfam" id="PF13519">
    <property type="entry name" value="VWA_2"/>
    <property type="match status" value="1"/>
</dbReference>
<dbReference type="InterPro" id="IPR036465">
    <property type="entry name" value="vWFA_dom_sf"/>
</dbReference>
<proteinExistence type="predicted"/>
<dbReference type="PANTHER" id="PTHR35023">
    <property type="entry name" value="CHELATASE-RELATED"/>
    <property type="match status" value="1"/>
</dbReference>
<dbReference type="InterPro" id="IPR002035">
    <property type="entry name" value="VWF_A"/>
</dbReference>
<organism evidence="2 3">
    <name type="scientific">Pseudomonas fluorescens</name>
    <dbReference type="NCBI Taxonomy" id="294"/>
    <lineage>
        <taxon>Bacteria</taxon>
        <taxon>Pseudomonadati</taxon>
        <taxon>Pseudomonadota</taxon>
        <taxon>Gammaproteobacteria</taxon>
        <taxon>Pseudomonadales</taxon>
        <taxon>Pseudomonadaceae</taxon>
        <taxon>Pseudomonas</taxon>
    </lineage>
</organism>
<dbReference type="EMBL" id="CABVHY010000001">
    <property type="protein sequence ID" value="VVN66170.1"/>
    <property type="molecule type" value="Genomic_DNA"/>
</dbReference>
<dbReference type="SUPFAM" id="SSF53300">
    <property type="entry name" value="vWA-like"/>
    <property type="match status" value="1"/>
</dbReference>
<evidence type="ECO:0000313" key="2">
    <source>
        <dbReference type="EMBL" id="VVN66170.1"/>
    </source>
</evidence>
<feature type="domain" description="VWFA" evidence="1">
    <location>
        <begin position="26"/>
        <end position="131"/>
    </location>
</feature>
<reference evidence="2 3" key="1">
    <citation type="submission" date="2019-09" db="EMBL/GenBank/DDBJ databases">
        <authorList>
            <person name="Chandra G."/>
            <person name="Truman W A."/>
        </authorList>
    </citation>
    <scope>NUCLEOTIDE SEQUENCE [LARGE SCALE GENOMIC DNA]</scope>
    <source>
        <strain evidence="2">PS723</strain>
    </source>
</reference>
<dbReference type="Proteomes" id="UP000379480">
    <property type="component" value="Unassembled WGS sequence"/>
</dbReference>
<accession>A0A5E6ZI60</accession>
<evidence type="ECO:0000259" key="1">
    <source>
        <dbReference type="Pfam" id="PF13519"/>
    </source>
</evidence>
<protein>
    <recommendedName>
        <fullName evidence="1">VWFA domain-containing protein</fullName>
    </recommendedName>
</protein>
<dbReference type="PANTHER" id="PTHR35023:SF1">
    <property type="entry name" value="MG-PROTOPORPHYRIN IX CHELATASE"/>
    <property type="match status" value="1"/>
</dbReference>
<dbReference type="InterPro" id="IPR052989">
    <property type="entry name" value="Mg-chelatase_DI-like"/>
</dbReference>
<dbReference type="Gene3D" id="3.40.50.410">
    <property type="entry name" value="von Willebrand factor, type A domain"/>
    <property type="match status" value="1"/>
</dbReference>
<dbReference type="AlphaFoldDB" id="A0A5E6ZI60"/>
<evidence type="ECO:0000313" key="3">
    <source>
        <dbReference type="Proteomes" id="UP000379480"/>
    </source>
</evidence>